<evidence type="ECO:0000313" key="7">
    <source>
        <dbReference type="Proteomes" id="UP000178869"/>
    </source>
</evidence>
<comment type="function">
    <text evidence="1">Involved in DNA recombination.</text>
</comment>
<evidence type="ECO:0000256" key="2">
    <source>
        <dbReference type="ARBA" id="ARBA00009840"/>
    </source>
</evidence>
<keyword evidence="3" id="KW-0175">Coiled coil</keyword>
<keyword evidence="5" id="KW-1133">Transmembrane helix</keyword>
<dbReference type="GO" id="GO:0006310">
    <property type="term" value="P:DNA recombination"/>
    <property type="evidence" value="ECO:0007669"/>
    <property type="project" value="UniProtKB-KW"/>
</dbReference>
<proteinExistence type="inferred from homology"/>
<dbReference type="Proteomes" id="UP000178869">
    <property type="component" value="Unassembled WGS sequence"/>
</dbReference>
<keyword evidence="5" id="KW-0812">Transmembrane</keyword>
<gene>
    <name evidence="6" type="ORF">A2828_00505</name>
</gene>
<evidence type="ECO:0000256" key="3">
    <source>
        <dbReference type="ARBA" id="ARBA00023054"/>
    </source>
</evidence>
<dbReference type="InterPro" id="IPR003798">
    <property type="entry name" value="DNA_recombination_RmuC"/>
</dbReference>
<feature type="transmembrane region" description="Helical" evidence="5">
    <location>
        <begin position="6"/>
        <end position="31"/>
    </location>
</feature>
<protein>
    <recommendedName>
        <fullName evidence="8">DNA recombination protein RmuC</fullName>
    </recommendedName>
</protein>
<reference evidence="6 7" key="1">
    <citation type="journal article" date="2016" name="Nat. Commun.">
        <title>Thousands of microbial genomes shed light on interconnected biogeochemical processes in an aquifer system.</title>
        <authorList>
            <person name="Anantharaman K."/>
            <person name="Brown C.T."/>
            <person name="Hug L.A."/>
            <person name="Sharon I."/>
            <person name="Castelle C.J."/>
            <person name="Probst A.J."/>
            <person name="Thomas B.C."/>
            <person name="Singh A."/>
            <person name="Wilkins M.J."/>
            <person name="Karaoz U."/>
            <person name="Brodie E.L."/>
            <person name="Williams K.H."/>
            <person name="Hubbard S.S."/>
            <person name="Banfield J.F."/>
        </authorList>
    </citation>
    <scope>NUCLEOTIDE SEQUENCE [LARGE SCALE GENOMIC DNA]</scope>
</reference>
<keyword evidence="5" id="KW-0472">Membrane</keyword>
<comment type="caution">
    <text evidence="6">The sequence shown here is derived from an EMBL/GenBank/DDBJ whole genome shotgun (WGS) entry which is preliminary data.</text>
</comment>
<evidence type="ECO:0000256" key="4">
    <source>
        <dbReference type="ARBA" id="ARBA00023172"/>
    </source>
</evidence>
<evidence type="ECO:0008006" key="8">
    <source>
        <dbReference type="Google" id="ProtNLM"/>
    </source>
</evidence>
<keyword evidence="4" id="KW-0233">DNA recombination</keyword>
<comment type="similarity">
    <text evidence="2">Belongs to the RmuC family.</text>
</comment>
<evidence type="ECO:0000256" key="1">
    <source>
        <dbReference type="ARBA" id="ARBA00003416"/>
    </source>
</evidence>
<dbReference type="AlphaFoldDB" id="A0A1G2PDP4"/>
<accession>A0A1G2PDP4</accession>
<dbReference type="Pfam" id="PF02646">
    <property type="entry name" value="RmuC"/>
    <property type="match status" value="1"/>
</dbReference>
<dbReference type="PANTHER" id="PTHR30563">
    <property type="entry name" value="DNA RECOMBINATION PROTEIN RMUC"/>
    <property type="match status" value="1"/>
</dbReference>
<name>A0A1G2PDP4_9BACT</name>
<evidence type="ECO:0000313" key="6">
    <source>
        <dbReference type="EMBL" id="OHA46413.1"/>
    </source>
</evidence>
<evidence type="ECO:0000256" key="5">
    <source>
        <dbReference type="SAM" id="Phobius"/>
    </source>
</evidence>
<sequence length="329" mass="37243">MIYWESFMNAIIIILLIFTAVVSAGVFLLLWGSRSKKSSESELMKSMLERMDGLKGDLGDRLRDVKEEANKSGEATTRLLTQIGRQEEAVKMVLEQTRDLKTFQDLLRPSKSRGIVGEIILENILKDKLVENKNYKRQYSFKSGEVVDFALFINDYIVPLDSKFPMESYERLVAASPEEKDTTEKAFAASVKQKVEDIRKKYILPQEKTTDFALMYIPSEGMYATILSIPSLMDYASASRVIPVSPSTLFAYLVTIEMGFRGMQIAESAKEIRSALFAFEKDISELDKKIKLIGGHMKNATNAVDEVDKNIGKIEEKLRLVTSQAKNEE</sequence>
<dbReference type="PANTHER" id="PTHR30563:SF0">
    <property type="entry name" value="DNA RECOMBINATION PROTEIN RMUC"/>
    <property type="match status" value="1"/>
</dbReference>
<dbReference type="EMBL" id="MHSR01000016">
    <property type="protein sequence ID" value="OHA46413.1"/>
    <property type="molecule type" value="Genomic_DNA"/>
</dbReference>
<organism evidence="6 7">
    <name type="scientific">Candidatus Terrybacteria bacterium RIFCSPHIGHO2_01_FULL_43_35</name>
    <dbReference type="NCBI Taxonomy" id="1802361"/>
    <lineage>
        <taxon>Bacteria</taxon>
        <taxon>Candidatus Terryibacteriota</taxon>
    </lineage>
</organism>